<dbReference type="GO" id="GO:0005634">
    <property type="term" value="C:nucleus"/>
    <property type="evidence" value="ECO:0007669"/>
    <property type="project" value="TreeGrafter"/>
</dbReference>
<feature type="domain" description="Protein kinase" evidence="6">
    <location>
        <begin position="6"/>
        <end position="293"/>
    </location>
</feature>
<evidence type="ECO:0000313" key="7">
    <source>
        <dbReference type="EMBL" id="GMF34940.1"/>
    </source>
</evidence>
<keyword evidence="1" id="KW-0723">Serine/threonine-protein kinase</keyword>
<organism evidence="7 8">
    <name type="scientific">Phytophthora fragariaefolia</name>
    <dbReference type="NCBI Taxonomy" id="1490495"/>
    <lineage>
        <taxon>Eukaryota</taxon>
        <taxon>Sar</taxon>
        <taxon>Stramenopiles</taxon>
        <taxon>Oomycota</taxon>
        <taxon>Peronosporomycetes</taxon>
        <taxon>Peronosporales</taxon>
        <taxon>Peronosporaceae</taxon>
        <taxon>Phytophthora</taxon>
    </lineage>
</organism>
<keyword evidence="8" id="KW-1185">Reference proteome</keyword>
<evidence type="ECO:0000256" key="2">
    <source>
        <dbReference type="ARBA" id="ARBA00022679"/>
    </source>
</evidence>
<evidence type="ECO:0000256" key="1">
    <source>
        <dbReference type="ARBA" id="ARBA00022527"/>
    </source>
</evidence>
<comment type="caution">
    <text evidence="7">The sequence shown here is derived from an EMBL/GenBank/DDBJ whole genome shotgun (WGS) entry which is preliminary data.</text>
</comment>
<dbReference type="Proteomes" id="UP001165121">
    <property type="component" value="Unassembled WGS sequence"/>
</dbReference>
<accession>A0A9W6XAM3</accession>
<sequence>MSSSQLQVRRRIDTALYGEVLECELRPTRDQQQLMPPLPLGKRRIVAVKTMSLSCAAHIRASSNPGGRTLDDPMQECRVADLVSSTGGHPNVVWTYFHFRENDCIYHVSEFCADGDLYTHLADAIQRGTMAEAWSIKIMKQVLAGVSYLHHQLGIAHRDLSLENILMHNGECKISDFGLSVASHTLCSGPVGKEYYMAPEVVAGEVYDPVRADIWSLGIMWFVMLTGSPLVSVASRQNRAFLALEQLGVTGVFESWEYDTKLSTSIIDLVSRMLTIDPAQRISLSEILEHSCLSGSAAL</sequence>
<dbReference type="SUPFAM" id="SSF56112">
    <property type="entry name" value="Protein kinase-like (PK-like)"/>
    <property type="match status" value="1"/>
</dbReference>
<evidence type="ECO:0000256" key="5">
    <source>
        <dbReference type="ARBA" id="ARBA00022840"/>
    </source>
</evidence>
<dbReference type="OrthoDB" id="10252171at2759"/>
<dbReference type="Gene3D" id="1.10.510.10">
    <property type="entry name" value="Transferase(Phosphotransferase) domain 1"/>
    <property type="match status" value="1"/>
</dbReference>
<protein>
    <submittedName>
        <fullName evidence="7">Unnamed protein product</fullName>
    </submittedName>
</protein>
<name>A0A9W6XAM3_9STRA</name>
<proteinExistence type="predicted"/>
<dbReference type="PANTHER" id="PTHR24345:SF91">
    <property type="entry name" value="SERINE_THREONINE-PROTEIN KINASE PLK4"/>
    <property type="match status" value="1"/>
</dbReference>
<evidence type="ECO:0000313" key="8">
    <source>
        <dbReference type="Proteomes" id="UP001165121"/>
    </source>
</evidence>
<keyword evidence="3" id="KW-0547">Nucleotide-binding</keyword>
<dbReference type="InterPro" id="IPR000719">
    <property type="entry name" value="Prot_kinase_dom"/>
</dbReference>
<dbReference type="AlphaFoldDB" id="A0A9W6XAM3"/>
<dbReference type="InterPro" id="IPR011009">
    <property type="entry name" value="Kinase-like_dom_sf"/>
</dbReference>
<keyword evidence="4" id="KW-0418">Kinase</keyword>
<dbReference type="Pfam" id="PF00069">
    <property type="entry name" value="Pkinase"/>
    <property type="match status" value="1"/>
</dbReference>
<evidence type="ECO:0000256" key="3">
    <source>
        <dbReference type="ARBA" id="ARBA00022741"/>
    </source>
</evidence>
<gene>
    <name evidence="7" type="ORF">Pfra01_000911600</name>
</gene>
<evidence type="ECO:0000256" key="4">
    <source>
        <dbReference type="ARBA" id="ARBA00022777"/>
    </source>
</evidence>
<keyword evidence="2" id="KW-0808">Transferase</keyword>
<dbReference type="PROSITE" id="PS50011">
    <property type="entry name" value="PROTEIN_KINASE_DOM"/>
    <property type="match status" value="1"/>
</dbReference>
<dbReference type="GO" id="GO:0005524">
    <property type="term" value="F:ATP binding"/>
    <property type="evidence" value="ECO:0007669"/>
    <property type="project" value="UniProtKB-KW"/>
</dbReference>
<dbReference type="FunFam" id="1.10.510.10:FF:000753">
    <property type="entry name" value="CAMK/CAMKL protein kinase"/>
    <property type="match status" value="1"/>
</dbReference>
<reference evidence="7" key="1">
    <citation type="submission" date="2023-04" db="EMBL/GenBank/DDBJ databases">
        <title>Phytophthora fragariaefolia NBRC 109709.</title>
        <authorList>
            <person name="Ichikawa N."/>
            <person name="Sato H."/>
            <person name="Tonouchi N."/>
        </authorList>
    </citation>
    <scope>NUCLEOTIDE SEQUENCE</scope>
    <source>
        <strain evidence="7">NBRC 109709</strain>
    </source>
</reference>
<dbReference type="PANTHER" id="PTHR24345">
    <property type="entry name" value="SERINE/THREONINE-PROTEIN KINASE PLK"/>
    <property type="match status" value="1"/>
</dbReference>
<keyword evidence="5" id="KW-0067">ATP-binding</keyword>
<evidence type="ECO:0000259" key="6">
    <source>
        <dbReference type="PROSITE" id="PS50011"/>
    </source>
</evidence>
<dbReference type="EMBL" id="BSXT01000839">
    <property type="protein sequence ID" value="GMF34940.1"/>
    <property type="molecule type" value="Genomic_DNA"/>
</dbReference>
<dbReference type="GO" id="GO:0004674">
    <property type="term" value="F:protein serine/threonine kinase activity"/>
    <property type="evidence" value="ECO:0007669"/>
    <property type="project" value="UniProtKB-KW"/>
</dbReference>